<dbReference type="Pfam" id="PF00117">
    <property type="entry name" value="GATase"/>
    <property type="match status" value="1"/>
</dbReference>
<dbReference type="Gene3D" id="3.40.50.880">
    <property type="match status" value="2"/>
</dbReference>
<dbReference type="InterPro" id="IPR025777">
    <property type="entry name" value="GMPS_ATP_PPase_dom"/>
</dbReference>
<evidence type="ECO:0000256" key="1">
    <source>
        <dbReference type="ARBA" id="ARBA00022598"/>
    </source>
</evidence>
<dbReference type="EMBL" id="JADFTS010000006">
    <property type="protein sequence ID" value="KAF9600645.1"/>
    <property type="molecule type" value="Genomic_DNA"/>
</dbReference>
<dbReference type="AlphaFoldDB" id="A0A835HJV8"/>
<sequence>MGGVTKCGRLGFDQSPTNKIDLGTTSRRVLLSIRSPRHTLRAKLQNHPSRDLTVESMGKKEQATTTRHYCLEEDKSGATTKIYPPYTGQSTARVIILSGGPHSVHSKNAPSFPDGFVEYVEKNGVFVLGICYGLQLVVQKLGGEVKVGERQYVWMSHGDEVVNLPTGFSVVARSQQGSVAAIENSTRKFYGLQYHPEVTHSPEGMETLQHFLFNVCGITVDWKMEEEIKVINELVAPEDHVICALSRGVDSAIATTLVHKAIRDRLHYIFVDNGLLRFKERECVMGTFERDLHLPVTCVDATEQFLIKLKGIVDPEAKRKIIGNSPSSFRAHRVSIY</sequence>
<evidence type="ECO:0000313" key="9">
    <source>
        <dbReference type="Proteomes" id="UP000631114"/>
    </source>
</evidence>
<evidence type="ECO:0000256" key="6">
    <source>
        <dbReference type="PROSITE-ProRule" id="PRU00886"/>
    </source>
</evidence>
<feature type="binding site" evidence="6">
    <location>
        <begin position="246"/>
        <end position="252"/>
    </location>
    <ligand>
        <name>ATP</name>
        <dbReference type="ChEBI" id="CHEBI:30616"/>
    </ligand>
</feature>
<organism evidence="8 9">
    <name type="scientific">Coptis chinensis</name>
    <dbReference type="NCBI Taxonomy" id="261450"/>
    <lineage>
        <taxon>Eukaryota</taxon>
        <taxon>Viridiplantae</taxon>
        <taxon>Streptophyta</taxon>
        <taxon>Embryophyta</taxon>
        <taxon>Tracheophyta</taxon>
        <taxon>Spermatophyta</taxon>
        <taxon>Magnoliopsida</taxon>
        <taxon>Ranunculales</taxon>
        <taxon>Ranunculaceae</taxon>
        <taxon>Coptidoideae</taxon>
        <taxon>Coptis</taxon>
    </lineage>
</organism>
<name>A0A835HJV8_9MAGN</name>
<dbReference type="GO" id="GO:0005829">
    <property type="term" value="C:cytosol"/>
    <property type="evidence" value="ECO:0007669"/>
    <property type="project" value="TreeGrafter"/>
</dbReference>
<proteinExistence type="predicted"/>
<dbReference type="PANTHER" id="PTHR11922">
    <property type="entry name" value="GMP SYNTHASE-RELATED"/>
    <property type="match status" value="1"/>
</dbReference>
<evidence type="ECO:0000256" key="4">
    <source>
        <dbReference type="ARBA" id="ARBA00022755"/>
    </source>
</evidence>
<dbReference type="OrthoDB" id="1724632at2759"/>
<protein>
    <recommendedName>
        <fullName evidence="7">GMPS ATP-PPase domain-containing protein</fullName>
    </recommendedName>
</protein>
<feature type="domain" description="GMPS ATP-PPase" evidence="7">
    <location>
        <begin position="218"/>
        <end position="337"/>
    </location>
</feature>
<keyword evidence="5 6" id="KW-0067">ATP-binding</keyword>
<dbReference type="GO" id="GO:0005524">
    <property type="term" value="F:ATP binding"/>
    <property type="evidence" value="ECO:0007669"/>
    <property type="project" value="UniProtKB-UniRule"/>
</dbReference>
<dbReference type="PANTHER" id="PTHR11922:SF2">
    <property type="entry name" value="GMP SYNTHASE [GLUTAMINE-HYDROLYZING]"/>
    <property type="match status" value="1"/>
</dbReference>
<accession>A0A835HJV8</accession>
<gene>
    <name evidence="8" type="ORF">IFM89_011228</name>
</gene>
<comment type="caution">
    <text evidence="8">The sequence shown here is derived from an EMBL/GenBank/DDBJ whole genome shotgun (WGS) entry which is preliminary data.</text>
</comment>
<evidence type="ECO:0000313" key="8">
    <source>
        <dbReference type="EMBL" id="KAF9600645.1"/>
    </source>
</evidence>
<dbReference type="PROSITE" id="PS51553">
    <property type="entry name" value="GMPS_ATP_PPASE"/>
    <property type="match status" value="1"/>
</dbReference>
<evidence type="ECO:0000256" key="3">
    <source>
        <dbReference type="ARBA" id="ARBA00022749"/>
    </source>
</evidence>
<keyword evidence="4 6" id="KW-0658">Purine biosynthesis</keyword>
<dbReference type="InterPro" id="IPR029062">
    <property type="entry name" value="Class_I_gatase-like"/>
</dbReference>
<evidence type="ECO:0000256" key="2">
    <source>
        <dbReference type="ARBA" id="ARBA00022741"/>
    </source>
</evidence>
<dbReference type="SUPFAM" id="SSF52317">
    <property type="entry name" value="Class I glutamine amidotransferase-like"/>
    <property type="match status" value="1"/>
</dbReference>
<dbReference type="GO" id="GO:0003921">
    <property type="term" value="F:GMP synthase activity"/>
    <property type="evidence" value="ECO:0007669"/>
    <property type="project" value="InterPro"/>
</dbReference>
<keyword evidence="9" id="KW-1185">Reference proteome</keyword>
<evidence type="ECO:0000256" key="5">
    <source>
        <dbReference type="ARBA" id="ARBA00022840"/>
    </source>
</evidence>
<keyword evidence="3 6" id="KW-0332">GMP biosynthesis</keyword>
<dbReference type="SUPFAM" id="SSF52402">
    <property type="entry name" value="Adenine nucleotide alpha hydrolases-like"/>
    <property type="match status" value="1"/>
</dbReference>
<evidence type="ECO:0000259" key="7">
    <source>
        <dbReference type="PROSITE" id="PS51553"/>
    </source>
</evidence>
<dbReference type="Proteomes" id="UP000631114">
    <property type="component" value="Unassembled WGS sequence"/>
</dbReference>
<keyword evidence="2 6" id="KW-0547">Nucleotide-binding</keyword>
<dbReference type="Gene3D" id="3.40.50.620">
    <property type="entry name" value="HUPs"/>
    <property type="match status" value="1"/>
</dbReference>
<dbReference type="PROSITE" id="PS51273">
    <property type="entry name" value="GATASE_TYPE_1"/>
    <property type="match status" value="1"/>
</dbReference>
<reference evidence="8 9" key="1">
    <citation type="submission" date="2020-10" db="EMBL/GenBank/DDBJ databases">
        <title>The Coptis chinensis genome and diversification of protoberbering-type alkaloids.</title>
        <authorList>
            <person name="Wang B."/>
            <person name="Shu S."/>
            <person name="Song C."/>
            <person name="Liu Y."/>
        </authorList>
    </citation>
    <scope>NUCLEOTIDE SEQUENCE [LARGE SCALE GENOMIC DNA]</scope>
    <source>
        <strain evidence="8">HL-2020</strain>
        <tissue evidence="8">Leaf</tissue>
    </source>
</reference>
<keyword evidence="1" id="KW-0436">Ligase</keyword>
<dbReference type="InterPro" id="IPR014729">
    <property type="entry name" value="Rossmann-like_a/b/a_fold"/>
</dbReference>
<dbReference type="InterPro" id="IPR017926">
    <property type="entry name" value="GATASE"/>
</dbReference>